<reference evidence="6 7" key="1">
    <citation type="submission" date="2015-09" db="EMBL/GenBank/DDBJ databases">
        <title>Genome sequencing project for genomic taxonomy and phylogenomics of Bacillus-like bacteria.</title>
        <authorList>
            <person name="Liu B."/>
            <person name="Wang J."/>
            <person name="Zhu Y."/>
            <person name="Liu G."/>
            <person name="Chen Q."/>
            <person name="Chen Z."/>
            <person name="Lan J."/>
            <person name="Che J."/>
            <person name="Ge C."/>
            <person name="Shi H."/>
            <person name="Pan Z."/>
            <person name="Liu X."/>
        </authorList>
    </citation>
    <scope>NUCLEOTIDE SEQUENCE [LARGE SCALE GENOMIC DNA]</scope>
    <source>
        <strain evidence="6 7">FJAT-18043</strain>
    </source>
</reference>
<accession>A0A0Q3VKF4</accession>
<dbReference type="Pfam" id="PF07238">
    <property type="entry name" value="PilZ"/>
    <property type="match status" value="1"/>
</dbReference>
<dbReference type="GO" id="GO:0035438">
    <property type="term" value="F:cyclic-di-GMP binding"/>
    <property type="evidence" value="ECO:0007669"/>
    <property type="project" value="InterPro"/>
</dbReference>
<evidence type="ECO:0000256" key="3">
    <source>
        <dbReference type="ARBA" id="ARBA00023143"/>
    </source>
</evidence>
<keyword evidence="2" id="KW-0547">Nucleotide-binding</keyword>
<proteinExistence type="predicted"/>
<protein>
    <submittedName>
        <fullName evidence="6">Pilus assembly protein PilZ</fullName>
    </submittedName>
</protein>
<name>A0A0Q3VKF4_9BACI</name>
<dbReference type="Pfam" id="PF12945">
    <property type="entry name" value="PilZNR"/>
    <property type="match status" value="1"/>
</dbReference>
<evidence type="ECO:0000259" key="4">
    <source>
        <dbReference type="Pfam" id="PF07238"/>
    </source>
</evidence>
<dbReference type="Proteomes" id="UP000050996">
    <property type="component" value="Unassembled WGS sequence"/>
</dbReference>
<comment type="caution">
    <text evidence="6">The sequence shown here is derived from an EMBL/GenBank/DDBJ whole genome shotgun (WGS) entry which is preliminary data.</text>
</comment>
<evidence type="ECO:0000313" key="6">
    <source>
        <dbReference type="EMBL" id="KQL21971.1"/>
    </source>
</evidence>
<gene>
    <name evidence="6" type="ORF">AN957_18025</name>
</gene>
<dbReference type="PATRIC" id="fig|1637975.4.peg.3546"/>
<evidence type="ECO:0000256" key="2">
    <source>
        <dbReference type="ARBA" id="ARBA00022741"/>
    </source>
</evidence>
<feature type="domain" description="PilZ" evidence="4">
    <location>
        <begin position="98"/>
        <end position="206"/>
    </location>
</feature>
<dbReference type="AlphaFoldDB" id="A0A0Q3VKF4"/>
<dbReference type="Gene3D" id="2.40.10.220">
    <property type="entry name" value="predicted glycosyltransferase like domains"/>
    <property type="match status" value="1"/>
</dbReference>
<sequence>MINIGDVLLLEPSHSEKVEKYKCKIVEKSESKIYIDYPINMDTNKTVFLMDGTQLKGTFVSEDGSVYLFETEVLRRVKQKIPMIVLSYPGEEQLVRIQRRQFVRVETAVDVAMHPIHMEFSPMISITEDISAGGAAIICQNSSVIKPNMMIHNLFVLPMQNGEIHYLKLKSKIVRVLEKKDSKPVASVQFVDTSPSDRQMLLRFCFDRQLAYKKKGLE</sequence>
<feature type="domain" description="Type III secretion system flagellar brake protein YcgR PilZN" evidence="5">
    <location>
        <begin position="3"/>
        <end position="89"/>
    </location>
</feature>
<organism evidence="6 7">
    <name type="scientific">Cytobacillus solani</name>
    <dbReference type="NCBI Taxonomy" id="1637975"/>
    <lineage>
        <taxon>Bacteria</taxon>
        <taxon>Bacillati</taxon>
        <taxon>Bacillota</taxon>
        <taxon>Bacilli</taxon>
        <taxon>Bacillales</taxon>
        <taxon>Bacillaceae</taxon>
        <taxon>Cytobacillus</taxon>
    </lineage>
</organism>
<dbReference type="RefSeq" id="WP_056687226.1">
    <property type="nucleotide sequence ID" value="NZ_LJIX01000006.1"/>
</dbReference>
<dbReference type="InterPro" id="IPR009926">
    <property type="entry name" value="T3SS_YcgR_PilZN"/>
</dbReference>
<evidence type="ECO:0000256" key="1">
    <source>
        <dbReference type="ARBA" id="ARBA00022636"/>
    </source>
</evidence>
<dbReference type="STRING" id="1637975.AN957_18025"/>
<dbReference type="Gene3D" id="2.30.110.10">
    <property type="entry name" value="Electron Transport, Fmn-binding Protein, Chain A"/>
    <property type="match status" value="1"/>
</dbReference>
<dbReference type="EMBL" id="LJIX01000006">
    <property type="protein sequence ID" value="KQL21971.1"/>
    <property type="molecule type" value="Genomic_DNA"/>
</dbReference>
<dbReference type="InterPro" id="IPR012349">
    <property type="entry name" value="Split_barrel_FMN-bd"/>
</dbReference>
<keyword evidence="1" id="KW-0973">c-di-GMP</keyword>
<keyword evidence="7" id="KW-1185">Reference proteome</keyword>
<dbReference type="InterPro" id="IPR009875">
    <property type="entry name" value="PilZ_domain"/>
</dbReference>
<keyword evidence="3" id="KW-0975">Bacterial flagellum</keyword>
<evidence type="ECO:0000313" key="7">
    <source>
        <dbReference type="Proteomes" id="UP000050996"/>
    </source>
</evidence>
<evidence type="ECO:0000259" key="5">
    <source>
        <dbReference type="Pfam" id="PF12945"/>
    </source>
</evidence>